<evidence type="ECO:0000259" key="16">
    <source>
        <dbReference type="Pfam" id="PF07715"/>
    </source>
</evidence>
<evidence type="ECO:0000256" key="12">
    <source>
        <dbReference type="PROSITE-ProRule" id="PRU10144"/>
    </source>
</evidence>
<evidence type="ECO:0000256" key="2">
    <source>
        <dbReference type="ARBA" id="ARBA00022448"/>
    </source>
</evidence>
<comment type="caution">
    <text evidence="17">The sequence shown here is derived from an EMBL/GenBank/DDBJ whole genome shotgun (WGS) entry which is preliminary data.</text>
</comment>
<evidence type="ECO:0000256" key="7">
    <source>
        <dbReference type="ARBA" id="ARBA00023136"/>
    </source>
</evidence>
<dbReference type="Proteomes" id="UP000548867">
    <property type="component" value="Unassembled WGS sequence"/>
</dbReference>
<feature type="domain" description="TonB-dependent receptor plug" evidence="16">
    <location>
        <begin position="55"/>
        <end position="161"/>
    </location>
</feature>
<dbReference type="PANTHER" id="PTHR30069">
    <property type="entry name" value="TONB-DEPENDENT OUTER MEMBRANE RECEPTOR"/>
    <property type="match status" value="1"/>
</dbReference>
<dbReference type="Pfam" id="PF00593">
    <property type="entry name" value="TonB_dep_Rec_b-barrel"/>
    <property type="match status" value="1"/>
</dbReference>
<feature type="chain" id="PRO_5031452775" evidence="14">
    <location>
        <begin position="27"/>
        <end position="863"/>
    </location>
</feature>
<dbReference type="GO" id="GO:0009279">
    <property type="term" value="C:cell outer membrane"/>
    <property type="evidence" value="ECO:0007669"/>
    <property type="project" value="UniProtKB-SubCell"/>
</dbReference>
<evidence type="ECO:0000256" key="13">
    <source>
        <dbReference type="RuleBase" id="RU003357"/>
    </source>
</evidence>
<dbReference type="Gene3D" id="2.170.130.10">
    <property type="entry name" value="TonB-dependent receptor, plug domain"/>
    <property type="match status" value="1"/>
</dbReference>
<dbReference type="InterPro" id="IPR037066">
    <property type="entry name" value="Plug_dom_sf"/>
</dbReference>
<accession>A0A7W6G746</accession>
<proteinExistence type="inferred from homology"/>
<protein>
    <submittedName>
        <fullName evidence="17">Iron complex outermembrane receptor protein</fullName>
    </submittedName>
</protein>
<dbReference type="RefSeq" id="WP_183626794.1">
    <property type="nucleotide sequence ID" value="NZ_JACIDX010000011.1"/>
</dbReference>
<dbReference type="Pfam" id="PF07715">
    <property type="entry name" value="Plug"/>
    <property type="match status" value="1"/>
</dbReference>
<gene>
    <name evidence="17" type="ORF">GGR38_002950</name>
</gene>
<dbReference type="InterPro" id="IPR010917">
    <property type="entry name" value="TonB_rcpt_CS"/>
</dbReference>
<evidence type="ECO:0000259" key="15">
    <source>
        <dbReference type="Pfam" id="PF00593"/>
    </source>
</evidence>
<feature type="domain" description="TonB-dependent receptor-like beta-barrel" evidence="15">
    <location>
        <begin position="276"/>
        <end position="823"/>
    </location>
</feature>
<keyword evidence="7 10" id="KW-0472">Membrane</keyword>
<evidence type="ECO:0000256" key="9">
    <source>
        <dbReference type="ARBA" id="ARBA00023237"/>
    </source>
</evidence>
<evidence type="ECO:0000256" key="10">
    <source>
        <dbReference type="PROSITE-ProRule" id="PRU01360"/>
    </source>
</evidence>
<dbReference type="InterPro" id="IPR010916">
    <property type="entry name" value="TonB_box_CS"/>
</dbReference>
<keyword evidence="2 10" id="KW-0813">Transport</keyword>
<dbReference type="AlphaFoldDB" id="A0A7W6G746"/>
<dbReference type="PROSITE" id="PS52016">
    <property type="entry name" value="TONB_DEPENDENT_REC_3"/>
    <property type="match status" value="1"/>
</dbReference>
<feature type="short sequence motif" description="TonB box" evidence="11">
    <location>
        <begin position="37"/>
        <end position="43"/>
    </location>
</feature>
<dbReference type="PANTHER" id="PTHR30069:SF29">
    <property type="entry name" value="HEMOGLOBIN AND HEMOGLOBIN-HAPTOGLOBIN-BINDING PROTEIN 1-RELATED"/>
    <property type="match status" value="1"/>
</dbReference>
<keyword evidence="4 10" id="KW-0812">Transmembrane</keyword>
<dbReference type="InterPro" id="IPR036942">
    <property type="entry name" value="Beta-barrel_TonB_sf"/>
</dbReference>
<evidence type="ECO:0000256" key="3">
    <source>
        <dbReference type="ARBA" id="ARBA00022452"/>
    </source>
</evidence>
<keyword evidence="9 10" id="KW-0998">Cell outer membrane</keyword>
<comment type="subcellular location">
    <subcellularLocation>
        <location evidence="1 10">Cell outer membrane</location>
        <topology evidence="1 10">Multi-pass membrane protein</topology>
    </subcellularLocation>
</comment>
<evidence type="ECO:0000256" key="14">
    <source>
        <dbReference type="SAM" id="SignalP"/>
    </source>
</evidence>
<evidence type="ECO:0000256" key="4">
    <source>
        <dbReference type="ARBA" id="ARBA00022692"/>
    </source>
</evidence>
<dbReference type="InterPro" id="IPR012910">
    <property type="entry name" value="Plug_dom"/>
</dbReference>
<dbReference type="GO" id="GO:0044718">
    <property type="term" value="P:siderophore transmembrane transport"/>
    <property type="evidence" value="ECO:0007669"/>
    <property type="project" value="TreeGrafter"/>
</dbReference>
<evidence type="ECO:0000256" key="6">
    <source>
        <dbReference type="ARBA" id="ARBA00023077"/>
    </source>
</evidence>
<name>A0A7W6G746_9SPHN</name>
<keyword evidence="18" id="KW-1185">Reference proteome</keyword>
<dbReference type="PROSITE" id="PS01156">
    <property type="entry name" value="TONB_DEPENDENT_REC_2"/>
    <property type="match status" value="1"/>
</dbReference>
<dbReference type="EMBL" id="JACIDX010000011">
    <property type="protein sequence ID" value="MBB3955993.1"/>
    <property type="molecule type" value="Genomic_DNA"/>
</dbReference>
<dbReference type="GO" id="GO:0015344">
    <property type="term" value="F:siderophore uptake transmembrane transporter activity"/>
    <property type="evidence" value="ECO:0007669"/>
    <property type="project" value="TreeGrafter"/>
</dbReference>
<comment type="similarity">
    <text evidence="10 13">Belongs to the TonB-dependent receptor family.</text>
</comment>
<evidence type="ECO:0000313" key="18">
    <source>
        <dbReference type="Proteomes" id="UP000548867"/>
    </source>
</evidence>
<evidence type="ECO:0000256" key="5">
    <source>
        <dbReference type="ARBA" id="ARBA00022729"/>
    </source>
</evidence>
<keyword evidence="3 10" id="KW-1134">Transmembrane beta strand</keyword>
<dbReference type="SUPFAM" id="SSF56935">
    <property type="entry name" value="Porins"/>
    <property type="match status" value="1"/>
</dbReference>
<dbReference type="PROSITE" id="PS00430">
    <property type="entry name" value="TONB_DEPENDENT_REC_1"/>
    <property type="match status" value="1"/>
</dbReference>
<evidence type="ECO:0000256" key="11">
    <source>
        <dbReference type="PROSITE-ProRule" id="PRU10143"/>
    </source>
</evidence>
<feature type="short sequence motif" description="TonB C-terminal box" evidence="12">
    <location>
        <begin position="846"/>
        <end position="863"/>
    </location>
</feature>
<evidence type="ECO:0000256" key="8">
    <source>
        <dbReference type="ARBA" id="ARBA00023170"/>
    </source>
</evidence>
<feature type="signal peptide" evidence="14">
    <location>
        <begin position="1"/>
        <end position="26"/>
    </location>
</feature>
<organism evidence="17 18">
    <name type="scientific">Novosphingobium sediminicola</name>
    <dbReference type="NCBI Taxonomy" id="563162"/>
    <lineage>
        <taxon>Bacteria</taxon>
        <taxon>Pseudomonadati</taxon>
        <taxon>Pseudomonadota</taxon>
        <taxon>Alphaproteobacteria</taxon>
        <taxon>Sphingomonadales</taxon>
        <taxon>Sphingomonadaceae</taxon>
        <taxon>Novosphingobium</taxon>
    </lineage>
</organism>
<evidence type="ECO:0000256" key="1">
    <source>
        <dbReference type="ARBA" id="ARBA00004571"/>
    </source>
</evidence>
<keyword evidence="5 14" id="KW-0732">Signal</keyword>
<keyword evidence="8 17" id="KW-0675">Receptor</keyword>
<dbReference type="InterPro" id="IPR000531">
    <property type="entry name" value="Beta-barrel_TonB"/>
</dbReference>
<reference evidence="17 18" key="1">
    <citation type="submission" date="2020-08" db="EMBL/GenBank/DDBJ databases">
        <title>Genomic Encyclopedia of Type Strains, Phase IV (KMG-IV): sequencing the most valuable type-strain genomes for metagenomic binning, comparative biology and taxonomic classification.</title>
        <authorList>
            <person name="Goeker M."/>
        </authorList>
    </citation>
    <scope>NUCLEOTIDE SEQUENCE [LARGE SCALE GENOMIC DNA]</scope>
    <source>
        <strain evidence="17 18">DSM 27057</strain>
    </source>
</reference>
<keyword evidence="6 11" id="KW-0798">TonB box</keyword>
<evidence type="ECO:0000313" key="17">
    <source>
        <dbReference type="EMBL" id="MBB3955993.1"/>
    </source>
</evidence>
<dbReference type="InterPro" id="IPR039426">
    <property type="entry name" value="TonB-dep_rcpt-like"/>
</dbReference>
<sequence length="863" mass="92861">MRIIKNSALAVSSFAIAAAVASPAFAQSTGAVDFENTIVVTGTKAKAINGVDIPATPKAKQVLDQSFISKSAPGQTINDVINMVPGVSFYNADPFGSSGGNMFIRGFDSSRISQTFDGMPTNDTGNYALYSNQQLDSELIEQVSVNLGSTDVDSPTAAATGSTVNYRSRDPLEKAQVMAVGSAGDLSYKRGFISVDTGNITNAGLKAWFAASVASNRFLPNTGGKVAKQQLNFKVKQPLGDNGDFISLAGHFNFNRNNFAPSMSLYTENSGSRPVNSSSSGRTPYSWDEAQYTINCADTTSSTKSTTGYGAFECRYNPSRTANLRMNSRFTLADNLTLTIDPSFQYTKANGGGVTTLSEGVSPNGLTGFVIYPSGSSTASGYFAGNDVNGNGVLDTGILVGNASETETNRIGLLTSLRWKINPNNTLRVGYSYDRGRHKQTGELTYINTTTGYYATYFPIDLAIKDRYGSSIQKRNRLSYAILHQVSAEYNGKFFDGKLDVLAGVRAPFFKRNLTNYCFTADTAGSNFYCPSVQDQAAFAAANPYTYNATTNAVTGYAGPQNRNFNYSRVLPNVGFTLALAQGTSLFANYSQGLQVPGTDSLYGSFYYPTSSNYGVPKLETSDNFDAGLRARFGRLSASLGGWYTMFNNKISQVYNQDTQTSIYTNLGKVEKYGFDATLNWKVDEHFSVYAFGSYNKSRIINDTLAGKGTSSTIINGNTILRSDGTFTYYTTAGKRESGVPIYTAGAVLSADFDPFSLNVSIKNNGKRYINSENLPSYNSSNVQVNSATLPSYTTVDLSARMKLAIAGLKSDKSFIQLNVTNLFNQFYVGGFTSSSTPVGATTIPTVYLATPRTVVATLSVAF</sequence>
<dbReference type="Gene3D" id="2.40.170.20">
    <property type="entry name" value="TonB-dependent receptor, beta-barrel domain"/>
    <property type="match status" value="1"/>
</dbReference>